<gene>
    <name evidence="2" type="ORF">BYL167_LOCUS30045</name>
    <name evidence="1" type="ORF">GIL414_LOCUS23570</name>
</gene>
<reference evidence="1" key="1">
    <citation type="submission" date="2021-02" db="EMBL/GenBank/DDBJ databases">
        <authorList>
            <person name="Nowell W R."/>
        </authorList>
    </citation>
    <scope>NUCLEOTIDE SEQUENCE</scope>
</reference>
<evidence type="ECO:0000313" key="3">
    <source>
        <dbReference type="Proteomes" id="UP000681720"/>
    </source>
</evidence>
<comment type="caution">
    <text evidence="1">The sequence shown here is derived from an EMBL/GenBank/DDBJ whole genome shotgun (WGS) entry which is preliminary data.</text>
</comment>
<dbReference type="EMBL" id="CAJOBJ010026705">
    <property type="protein sequence ID" value="CAF4248218.1"/>
    <property type="molecule type" value="Genomic_DNA"/>
</dbReference>
<dbReference type="SUPFAM" id="SSF56672">
    <property type="entry name" value="DNA/RNA polymerases"/>
    <property type="match status" value="1"/>
</dbReference>
<dbReference type="Proteomes" id="UP000681720">
    <property type="component" value="Unassembled WGS sequence"/>
</dbReference>
<dbReference type="InterPro" id="IPR043502">
    <property type="entry name" value="DNA/RNA_pol_sf"/>
</dbReference>
<dbReference type="Gene3D" id="3.10.10.10">
    <property type="entry name" value="HIV Type 1 Reverse Transcriptase, subunit A, domain 1"/>
    <property type="match status" value="1"/>
</dbReference>
<dbReference type="AlphaFoldDB" id="A0A8S2SS79"/>
<feature type="non-terminal residue" evidence="1">
    <location>
        <position position="37"/>
    </location>
</feature>
<evidence type="ECO:0000313" key="1">
    <source>
        <dbReference type="EMBL" id="CAF4248218.1"/>
    </source>
</evidence>
<organism evidence="1 3">
    <name type="scientific">Rotaria magnacalcarata</name>
    <dbReference type="NCBI Taxonomy" id="392030"/>
    <lineage>
        <taxon>Eukaryota</taxon>
        <taxon>Metazoa</taxon>
        <taxon>Spiralia</taxon>
        <taxon>Gnathifera</taxon>
        <taxon>Rotifera</taxon>
        <taxon>Eurotatoria</taxon>
        <taxon>Bdelloidea</taxon>
        <taxon>Philodinida</taxon>
        <taxon>Philodinidae</taxon>
        <taxon>Rotaria</taxon>
    </lineage>
</organism>
<sequence>MQPYRLPPSKKAIVDKQLEEMLEAGQIAPSRSPWASP</sequence>
<dbReference type="Proteomes" id="UP000681967">
    <property type="component" value="Unassembled WGS sequence"/>
</dbReference>
<name>A0A8S2SS79_9BILA</name>
<protein>
    <submittedName>
        <fullName evidence="1">Uncharacterized protein</fullName>
    </submittedName>
</protein>
<dbReference type="EMBL" id="CAJOBH010047899">
    <property type="protein sequence ID" value="CAF4364382.1"/>
    <property type="molecule type" value="Genomic_DNA"/>
</dbReference>
<proteinExistence type="predicted"/>
<accession>A0A8S2SS79</accession>
<evidence type="ECO:0000313" key="2">
    <source>
        <dbReference type="EMBL" id="CAF4364382.1"/>
    </source>
</evidence>